<protein>
    <submittedName>
        <fullName evidence="1">Uncharacterized protein</fullName>
    </submittedName>
</protein>
<reference evidence="1" key="1">
    <citation type="submission" date="2022-07" db="EMBL/GenBank/DDBJ databases">
        <title>Whole Genome Sequencing of Streptococcus suis.</title>
        <authorList>
            <person name="Dai X."/>
            <person name="Huang J."/>
            <person name="Wang L."/>
        </authorList>
    </citation>
    <scope>NUCLEOTIDE SEQUENCE</scope>
    <source>
        <strain evidence="1">XNB2</strain>
    </source>
</reference>
<evidence type="ECO:0000313" key="2">
    <source>
        <dbReference type="Proteomes" id="UP001152875"/>
    </source>
</evidence>
<name>A0A9X4RR99_STRSU</name>
<comment type="caution">
    <text evidence="1">The sequence shown here is derived from an EMBL/GenBank/DDBJ whole genome shotgun (WGS) entry which is preliminary data.</text>
</comment>
<dbReference type="Proteomes" id="UP001152875">
    <property type="component" value="Unassembled WGS sequence"/>
</dbReference>
<sequence>MLTKNEFIKKLKEARASQLLVEQRINEIFSNYNLDAMPFSADNSNNLREAIQCYIHYGEMPLSENLDDFWKSYKKCVQKESE</sequence>
<dbReference type="RefSeq" id="WP_222336465.1">
    <property type="nucleotide sequence ID" value="NZ_CP082204.1"/>
</dbReference>
<dbReference type="AlphaFoldDB" id="A0A9X4RR99"/>
<accession>A0A9X4RR99</accession>
<dbReference type="EMBL" id="JANFMP010000001">
    <property type="protein sequence ID" value="MDG4525897.1"/>
    <property type="molecule type" value="Genomic_DNA"/>
</dbReference>
<evidence type="ECO:0000313" key="1">
    <source>
        <dbReference type="EMBL" id="MDG4525897.1"/>
    </source>
</evidence>
<proteinExistence type="predicted"/>
<organism evidence="1 2">
    <name type="scientific">Streptococcus suis</name>
    <dbReference type="NCBI Taxonomy" id="1307"/>
    <lineage>
        <taxon>Bacteria</taxon>
        <taxon>Bacillati</taxon>
        <taxon>Bacillota</taxon>
        <taxon>Bacilli</taxon>
        <taxon>Lactobacillales</taxon>
        <taxon>Streptococcaceae</taxon>
        <taxon>Streptococcus</taxon>
    </lineage>
</organism>
<gene>
    <name evidence="1" type="ORF">NOL13_00490</name>
</gene>